<feature type="signal peptide" evidence="1">
    <location>
        <begin position="1"/>
        <end position="22"/>
    </location>
</feature>
<keyword evidence="1" id="KW-0732">Signal</keyword>
<evidence type="ECO:0000313" key="2">
    <source>
        <dbReference type="EMBL" id="KAF0725249.1"/>
    </source>
</evidence>
<sequence length="154" mass="16205">MARSSLLLCLLVALTSFACVESSAMFNDALLAPIYKKILVKDSKGECKKEAMKHTVSKWGNSCAAVAAAVAVGLLCDKQTTASVVVGGVGTSIASFKEQMNSYIEKECARLKVVAGGVEKVKKAQPKLNAVGAFNDNKQKAAVRRNVGGRGLRA</sequence>
<organism evidence="2 3">
    <name type="scientific">Aphanomyces euteiches</name>
    <dbReference type="NCBI Taxonomy" id="100861"/>
    <lineage>
        <taxon>Eukaryota</taxon>
        <taxon>Sar</taxon>
        <taxon>Stramenopiles</taxon>
        <taxon>Oomycota</taxon>
        <taxon>Saprolegniomycetes</taxon>
        <taxon>Saprolegniales</taxon>
        <taxon>Verrucalvaceae</taxon>
        <taxon>Aphanomyces</taxon>
    </lineage>
</organism>
<dbReference type="AlphaFoldDB" id="A0A6G0WD56"/>
<gene>
    <name evidence="2" type="ORF">Ae201684_016266</name>
</gene>
<accession>A0A6G0WD56</accession>
<evidence type="ECO:0000313" key="3">
    <source>
        <dbReference type="Proteomes" id="UP000481153"/>
    </source>
</evidence>
<keyword evidence="3" id="KW-1185">Reference proteome</keyword>
<dbReference type="EMBL" id="VJMJ01000247">
    <property type="protein sequence ID" value="KAF0725249.1"/>
    <property type="molecule type" value="Genomic_DNA"/>
</dbReference>
<dbReference type="VEuPathDB" id="FungiDB:AeMF1_001642"/>
<reference evidence="2 3" key="1">
    <citation type="submission" date="2019-07" db="EMBL/GenBank/DDBJ databases">
        <title>Genomics analysis of Aphanomyces spp. identifies a new class of oomycete effector associated with host adaptation.</title>
        <authorList>
            <person name="Gaulin E."/>
        </authorList>
    </citation>
    <scope>NUCLEOTIDE SEQUENCE [LARGE SCALE GENOMIC DNA]</scope>
    <source>
        <strain evidence="2 3">ATCC 201684</strain>
    </source>
</reference>
<dbReference type="Proteomes" id="UP000481153">
    <property type="component" value="Unassembled WGS sequence"/>
</dbReference>
<proteinExistence type="predicted"/>
<dbReference type="PROSITE" id="PS51257">
    <property type="entry name" value="PROKAR_LIPOPROTEIN"/>
    <property type="match status" value="1"/>
</dbReference>
<name>A0A6G0WD56_9STRA</name>
<comment type="caution">
    <text evidence="2">The sequence shown here is derived from an EMBL/GenBank/DDBJ whole genome shotgun (WGS) entry which is preliminary data.</text>
</comment>
<protein>
    <submittedName>
        <fullName evidence="2">Uncharacterized protein</fullName>
    </submittedName>
</protein>
<feature type="chain" id="PRO_5026134719" evidence="1">
    <location>
        <begin position="23"/>
        <end position="154"/>
    </location>
</feature>
<evidence type="ECO:0000256" key="1">
    <source>
        <dbReference type="SAM" id="SignalP"/>
    </source>
</evidence>